<evidence type="ECO:0000256" key="3">
    <source>
        <dbReference type="ARBA" id="ARBA00023157"/>
    </source>
</evidence>
<evidence type="ECO:0000256" key="4">
    <source>
        <dbReference type="PROSITE-ProRule" id="PRU00076"/>
    </source>
</evidence>
<sequence>MVTFSMKKATSQNKSVTSFILTVNYFKDEDECSYENGGCVHYCQNTLGNYTCSCKEGFVLARNGHNCIDKNECLENLGGCRHQCANTLGDGTWCQENLGCEHFCHTPEGRLICGCRQGYRLHPNGKNCIQTCAAGNGGCQHNCTDTPSGPICSCAPKYLLRDDNKTCIDQNECFENNGGCSHGCVNNIGSYECVCPKGYKVQINEKTCVDVNECELNTTCDHICVNTPGSFYCACRTGYQLYGVTHCADKDECSVNNGGCQYRCQNTHGGFRCHCPNGQKLHTNKKDCIDSTACQPLSTPAKSTLACSFQGGNQVCTLSCDANSYPTLDQTEYTYTCGPSTGFEWSYKQQNASLPSCSAQKISLTSIQAPSVKRTAKFIFTAVRCRTKRRIREELRRNITDQLNDCNQNPKYKRFTKGTNHAVVSAEIELEIAPLPPKRKCDIACTKKRTERRMKKTLKKMRKAVNKQEFKIRYDKQDRVIIRRTFKFKKRLDYVCPDGSVYVTGKCVACSVGTFYKQKVGQCIPCPRGTYQNQEGQMSCTKCPQNLPGVGLAGAKDINECSVMCEPGTFSRQGLKPCQSCAVGTYQPDFGRTSCLPCGGGLTTHVLGARSFQECIANVSCSAGYFYNIQSHTCNPCPKGTYQPEPGLNYCEACPGTTSTDFTATTNQTECKDVLTRHDASKYWYLHLSNENTFVIGDD</sequence>
<dbReference type="Pfam" id="PF07645">
    <property type="entry name" value="EGF_CA"/>
    <property type="match status" value="2"/>
</dbReference>
<dbReference type="InterPro" id="IPR009030">
    <property type="entry name" value="Growth_fac_rcpt_cys_sf"/>
</dbReference>
<dbReference type="InterPro" id="IPR049883">
    <property type="entry name" value="NOTCH1_EGF-like"/>
</dbReference>
<evidence type="ECO:0000313" key="7">
    <source>
        <dbReference type="Proteomes" id="UP001217089"/>
    </source>
</evidence>
<feature type="disulfide bond" evidence="4">
    <location>
        <begin position="214"/>
        <end position="224"/>
    </location>
</feature>
<comment type="caution">
    <text evidence="4">Lacks conserved residue(s) required for the propagation of feature annotation.</text>
</comment>
<dbReference type="PANTHER" id="PTHR24046">
    <property type="entry name" value="SIGNAL PEPTIDE, CUB AND EGF-LIKE DOMAIN-CONTAINING"/>
    <property type="match status" value="1"/>
</dbReference>
<comment type="caution">
    <text evidence="6">The sequence shown here is derived from an EMBL/GenBank/DDBJ whole genome shotgun (WGS) entry which is preliminary data.</text>
</comment>
<dbReference type="PROSITE" id="PS50026">
    <property type="entry name" value="EGF_3"/>
    <property type="match status" value="1"/>
</dbReference>
<dbReference type="PROSITE" id="PS00010">
    <property type="entry name" value="ASX_HYDROXYL"/>
    <property type="match status" value="3"/>
</dbReference>
<dbReference type="Gene3D" id="2.10.50.10">
    <property type="entry name" value="Tumor Necrosis Factor Receptor, subunit A, domain 2"/>
    <property type="match status" value="3"/>
</dbReference>
<keyword evidence="1 4" id="KW-0245">EGF-like domain</keyword>
<dbReference type="InterPro" id="IPR011641">
    <property type="entry name" value="Tyr-kin_ephrin_A/B_rcpt-like"/>
</dbReference>
<dbReference type="Proteomes" id="UP001217089">
    <property type="component" value="Unassembled WGS sequence"/>
</dbReference>
<protein>
    <recommendedName>
        <fullName evidence="5">EGF-like domain-containing protein</fullName>
    </recommendedName>
</protein>
<dbReference type="InterPro" id="IPR052071">
    <property type="entry name" value="SCUB_EGF-like_domain"/>
</dbReference>
<dbReference type="PROSITE" id="PS01186">
    <property type="entry name" value="EGF_2"/>
    <property type="match status" value="2"/>
</dbReference>
<dbReference type="SMART" id="SM01411">
    <property type="entry name" value="Ephrin_rec_like"/>
    <property type="match status" value="3"/>
</dbReference>
<evidence type="ECO:0000256" key="1">
    <source>
        <dbReference type="ARBA" id="ARBA00022536"/>
    </source>
</evidence>
<dbReference type="Pfam" id="PF14670">
    <property type="entry name" value="FXa_inhibition"/>
    <property type="match status" value="3"/>
</dbReference>
<evidence type="ECO:0000259" key="5">
    <source>
        <dbReference type="PROSITE" id="PS50026"/>
    </source>
</evidence>
<accession>A0ABQ9E2P1</accession>
<proteinExistence type="predicted"/>
<dbReference type="EMBL" id="JARBDR010000921">
    <property type="protein sequence ID" value="KAJ8299703.1"/>
    <property type="molecule type" value="Genomic_DNA"/>
</dbReference>
<dbReference type="InterPro" id="IPR000152">
    <property type="entry name" value="EGF-type_Asp/Asn_hydroxyl_site"/>
</dbReference>
<name>A0ABQ9E2P1_TEGGR</name>
<dbReference type="SUPFAM" id="SSF57184">
    <property type="entry name" value="Growth factor receptor domain"/>
    <property type="match status" value="2"/>
</dbReference>
<dbReference type="InterPro" id="IPR001881">
    <property type="entry name" value="EGF-like_Ca-bd_dom"/>
</dbReference>
<organism evidence="6 7">
    <name type="scientific">Tegillarca granosa</name>
    <name type="common">Malaysian cockle</name>
    <name type="synonym">Anadara granosa</name>
    <dbReference type="NCBI Taxonomy" id="220873"/>
    <lineage>
        <taxon>Eukaryota</taxon>
        <taxon>Metazoa</taxon>
        <taxon>Spiralia</taxon>
        <taxon>Lophotrochozoa</taxon>
        <taxon>Mollusca</taxon>
        <taxon>Bivalvia</taxon>
        <taxon>Autobranchia</taxon>
        <taxon>Pteriomorphia</taxon>
        <taxon>Arcoida</taxon>
        <taxon>Arcoidea</taxon>
        <taxon>Arcidae</taxon>
        <taxon>Tegillarca</taxon>
    </lineage>
</organism>
<dbReference type="PANTHER" id="PTHR24046:SF7">
    <property type="entry name" value="CUB DOMAIN-CONTAINING PROTEIN"/>
    <property type="match status" value="1"/>
</dbReference>
<feature type="domain" description="EGF-like" evidence="5">
    <location>
        <begin position="210"/>
        <end position="248"/>
    </location>
</feature>
<reference evidence="6 7" key="1">
    <citation type="submission" date="2022-12" db="EMBL/GenBank/DDBJ databases">
        <title>Chromosome-level genome of Tegillarca granosa.</title>
        <authorList>
            <person name="Kim J."/>
        </authorList>
    </citation>
    <scope>NUCLEOTIDE SEQUENCE [LARGE SCALE GENOMIC DNA]</scope>
    <source>
        <strain evidence="6">Teg-2019</strain>
        <tissue evidence="6">Adductor muscle</tissue>
    </source>
</reference>
<dbReference type="SMART" id="SM00181">
    <property type="entry name" value="EGF"/>
    <property type="match status" value="7"/>
</dbReference>
<dbReference type="SUPFAM" id="SSF57196">
    <property type="entry name" value="EGF/Laminin"/>
    <property type="match status" value="3"/>
</dbReference>
<keyword evidence="3 4" id="KW-1015">Disulfide bond</keyword>
<evidence type="ECO:0000313" key="6">
    <source>
        <dbReference type="EMBL" id="KAJ8299703.1"/>
    </source>
</evidence>
<gene>
    <name evidence="6" type="ORF">KUTeg_023763</name>
</gene>
<evidence type="ECO:0000256" key="2">
    <source>
        <dbReference type="ARBA" id="ARBA00022737"/>
    </source>
</evidence>
<dbReference type="PROSITE" id="PS01187">
    <property type="entry name" value="EGF_CA"/>
    <property type="match status" value="3"/>
</dbReference>
<dbReference type="InterPro" id="IPR000742">
    <property type="entry name" value="EGF"/>
</dbReference>
<keyword evidence="2" id="KW-0677">Repeat</keyword>
<dbReference type="Pfam" id="PF07699">
    <property type="entry name" value="Ephrin_rec_like"/>
    <property type="match status" value="3"/>
</dbReference>
<keyword evidence="7" id="KW-1185">Reference proteome</keyword>
<dbReference type="Gene3D" id="2.10.25.10">
    <property type="entry name" value="Laminin"/>
    <property type="match status" value="6"/>
</dbReference>
<dbReference type="SMART" id="SM00179">
    <property type="entry name" value="EGF_CA"/>
    <property type="match status" value="6"/>
</dbReference>
<dbReference type="InterPro" id="IPR018097">
    <property type="entry name" value="EGF_Ca-bd_CS"/>
</dbReference>